<feature type="compositionally biased region" description="Low complexity" evidence="1">
    <location>
        <begin position="328"/>
        <end position="383"/>
    </location>
</feature>
<dbReference type="GO" id="GO:0031267">
    <property type="term" value="F:small GTPase binding"/>
    <property type="evidence" value="ECO:0007669"/>
    <property type="project" value="TreeGrafter"/>
</dbReference>
<feature type="compositionally biased region" description="Low complexity" evidence="1">
    <location>
        <begin position="1016"/>
        <end position="1025"/>
    </location>
</feature>
<feature type="compositionally biased region" description="Polar residues" evidence="1">
    <location>
        <begin position="792"/>
        <end position="802"/>
    </location>
</feature>
<keyword evidence="4" id="KW-1185">Reference proteome</keyword>
<feature type="compositionally biased region" description="Acidic residues" evidence="1">
    <location>
        <begin position="1037"/>
        <end position="1051"/>
    </location>
</feature>
<reference evidence="3 4" key="1">
    <citation type="journal article" date="2018" name="Sci. Rep.">
        <title>Genome sequence of the cauliflower mushroom Sparassis crispa (Hanabiratake) and its association with beneficial usage.</title>
        <authorList>
            <person name="Kiyama R."/>
            <person name="Furutani Y."/>
            <person name="Kawaguchi K."/>
            <person name="Nakanishi T."/>
        </authorList>
    </citation>
    <scope>NUCLEOTIDE SEQUENCE [LARGE SCALE GENOMIC DNA]</scope>
</reference>
<feature type="compositionally biased region" description="Polar residues" evidence="1">
    <location>
        <begin position="999"/>
        <end position="1008"/>
    </location>
</feature>
<feature type="region of interest" description="Disordered" evidence="1">
    <location>
        <begin position="945"/>
        <end position="970"/>
    </location>
</feature>
<feature type="region of interest" description="Disordered" evidence="1">
    <location>
        <begin position="240"/>
        <end position="263"/>
    </location>
</feature>
<evidence type="ECO:0000313" key="3">
    <source>
        <dbReference type="EMBL" id="GBE86325.1"/>
    </source>
</evidence>
<feature type="compositionally biased region" description="Pro residues" evidence="1">
    <location>
        <begin position="276"/>
        <end position="296"/>
    </location>
</feature>
<gene>
    <name evidence="3" type="ORF">SCP_0902040</name>
</gene>
<dbReference type="InParanoid" id="A0A401GVT0"/>
<dbReference type="RefSeq" id="XP_027617238.1">
    <property type="nucleotide sequence ID" value="XM_027761437.1"/>
</dbReference>
<dbReference type="AlphaFoldDB" id="A0A401GVT0"/>
<dbReference type="Gene3D" id="1.20.1050.80">
    <property type="entry name" value="VPS9 domain"/>
    <property type="match status" value="2"/>
</dbReference>
<feature type="compositionally biased region" description="Polar residues" evidence="1">
    <location>
        <begin position="80"/>
        <end position="102"/>
    </location>
</feature>
<feature type="compositionally biased region" description="Low complexity" evidence="1">
    <location>
        <begin position="38"/>
        <end position="63"/>
    </location>
</feature>
<evidence type="ECO:0000259" key="2">
    <source>
        <dbReference type="PROSITE" id="PS51205"/>
    </source>
</evidence>
<feature type="region of interest" description="Disordered" evidence="1">
    <location>
        <begin position="275"/>
        <end position="383"/>
    </location>
</feature>
<feature type="compositionally biased region" description="Low complexity" evidence="1">
    <location>
        <begin position="1131"/>
        <end position="1145"/>
    </location>
</feature>
<feature type="region of interest" description="Disordered" evidence="1">
    <location>
        <begin position="992"/>
        <end position="1146"/>
    </location>
</feature>
<dbReference type="Pfam" id="PF02204">
    <property type="entry name" value="VPS9"/>
    <property type="match status" value="1"/>
</dbReference>
<feature type="compositionally biased region" description="Basic residues" evidence="1">
    <location>
        <begin position="1066"/>
        <end position="1076"/>
    </location>
</feature>
<dbReference type="OrthoDB" id="10264848at2759"/>
<feature type="compositionally biased region" description="Low complexity" evidence="1">
    <location>
        <begin position="9"/>
        <end position="23"/>
    </location>
</feature>
<evidence type="ECO:0000313" key="4">
    <source>
        <dbReference type="Proteomes" id="UP000287166"/>
    </source>
</evidence>
<evidence type="ECO:0000256" key="1">
    <source>
        <dbReference type="SAM" id="MobiDB-lite"/>
    </source>
</evidence>
<dbReference type="GO" id="GO:0005829">
    <property type="term" value="C:cytosol"/>
    <property type="evidence" value="ECO:0007669"/>
    <property type="project" value="TreeGrafter"/>
</dbReference>
<dbReference type="InterPro" id="IPR045046">
    <property type="entry name" value="Vps9-like"/>
</dbReference>
<dbReference type="PANTHER" id="PTHR23101:SF25">
    <property type="entry name" value="GTPASE-ACTIVATING PROTEIN AND VPS9 DOMAIN-CONTAINING PROTEIN 1"/>
    <property type="match status" value="1"/>
</dbReference>
<feature type="compositionally biased region" description="Pro residues" evidence="1">
    <location>
        <begin position="242"/>
        <end position="256"/>
    </location>
</feature>
<feature type="compositionally biased region" description="Polar residues" evidence="1">
    <location>
        <begin position="311"/>
        <end position="323"/>
    </location>
</feature>
<comment type="caution">
    <text evidence="3">The sequence shown here is derived from an EMBL/GenBank/DDBJ whole genome shotgun (WGS) entry which is preliminary data.</text>
</comment>
<dbReference type="STRING" id="139825.A0A401GVT0"/>
<dbReference type="InterPro" id="IPR003123">
    <property type="entry name" value="VPS9"/>
</dbReference>
<dbReference type="InterPro" id="IPR037191">
    <property type="entry name" value="VPS9_dom_sf"/>
</dbReference>
<dbReference type="PANTHER" id="PTHR23101">
    <property type="entry name" value="RAB GDP/GTP EXCHANGE FACTOR"/>
    <property type="match status" value="1"/>
</dbReference>
<dbReference type="GO" id="GO:0016192">
    <property type="term" value="P:vesicle-mediated transport"/>
    <property type="evidence" value="ECO:0007669"/>
    <property type="project" value="InterPro"/>
</dbReference>
<dbReference type="PROSITE" id="PS51205">
    <property type="entry name" value="VPS9"/>
    <property type="match status" value="1"/>
</dbReference>
<feature type="region of interest" description="Disordered" evidence="1">
    <location>
        <begin position="756"/>
        <end position="802"/>
    </location>
</feature>
<accession>A0A401GVT0</accession>
<dbReference type="GO" id="GO:0005085">
    <property type="term" value="F:guanyl-nucleotide exchange factor activity"/>
    <property type="evidence" value="ECO:0007669"/>
    <property type="project" value="InterPro"/>
</dbReference>
<feature type="region of interest" description="Disordered" evidence="1">
    <location>
        <begin position="1"/>
        <end position="102"/>
    </location>
</feature>
<feature type="domain" description="VPS9" evidence="2">
    <location>
        <begin position="608"/>
        <end position="868"/>
    </location>
</feature>
<dbReference type="GO" id="GO:0030139">
    <property type="term" value="C:endocytic vesicle"/>
    <property type="evidence" value="ECO:0007669"/>
    <property type="project" value="TreeGrafter"/>
</dbReference>
<protein>
    <recommendedName>
        <fullName evidence="2">VPS9 domain-containing protein</fullName>
    </recommendedName>
</protein>
<feature type="region of interest" description="Disordered" evidence="1">
    <location>
        <begin position="692"/>
        <end position="726"/>
    </location>
</feature>
<name>A0A401GVT0_9APHY</name>
<dbReference type="SUPFAM" id="SSF109993">
    <property type="entry name" value="VPS9 domain"/>
    <property type="match status" value="1"/>
</dbReference>
<proteinExistence type="predicted"/>
<dbReference type="Proteomes" id="UP000287166">
    <property type="component" value="Unassembled WGS sequence"/>
</dbReference>
<dbReference type="GeneID" id="38783242"/>
<organism evidence="3 4">
    <name type="scientific">Sparassis crispa</name>
    <dbReference type="NCBI Taxonomy" id="139825"/>
    <lineage>
        <taxon>Eukaryota</taxon>
        <taxon>Fungi</taxon>
        <taxon>Dikarya</taxon>
        <taxon>Basidiomycota</taxon>
        <taxon>Agaricomycotina</taxon>
        <taxon>Agaricomycetes</taxon>
        <taxon>Polyporales</taxon>
        <taxon>Sparassidaceae</taxon>
        <taxon>Sparassis</taxon>
    </lineage>
</organism>
<feature type="compositionally biased region" description="Basic and acidic residues" evidence="1">
    <location>
        <begin position="553"/>
        <end position="565"/>
    </location>
</feature>
<sequence>MQPTRRESLFLSSSLSRGTSLTRNGSHESLSAHPLLSPTPSIIQPASSSSSVDSHNSASPSNSNETPPRYVPYTPRQRVAPTSVTTGTTMHPNINSAPQQHSFQGDATSKLQLMNLKAAAQRIGLDINSAGWAILERLSEETDHGPEWNEIWNALSVGKATLLLPLEPHSHHDPITPEFLKDHIALCDDTVRTSSPIVTLSGLRGSLANDTLTLRSALQPASKPFQALLSPSTRTSALSALPPLPLPLEPPSPTPSSPASVTGASYPTYTISLHPAPLPLPPRPQAIAKPPLPPRPGTRVVSAPHGPPQPAVQTHGSRLSNPFASFFARATPPASPTMSTSSLQPESTPLGPLPSVSSGPTLHQGAVSPAQASGSGSASDGASEHALGVPVYTISARIDRTQVAPALARALTKELHAALADAGVPEYAAERVENFVGPLFPLVRAGPEAEKDAVTKSAPRIANGAAKGAGAGGRRNREGLWVVVPAAPGADETAARFQEFYVELEDLVRERLKEHGHGHEHLHGVLRKGHFHDVHTEESSGTGSGSGSGSAEETDREKEREWDTENERDEGDEEKRDAQVRDIMDGVERVICSMFYDRLFLPVTADDASHDEALSSRIAAVNLLDLGLAHLGVDVGKAGAEVEAVVRACGQTLVQLDQACRAPADKAAILVAAHKIIVDGLSRLPPIRLKSEDEILDDNTPRASSFGKQSADEDEDDEDEMKKVQSGSAATIVELKEPALLSPTIILPPDEVPSDTHALSLHTDDISPALPNRNNLLPTDASSAPDRSRSSELTLSRPSSPTPVSGDIILPLMIFAVVKANPPRLVSNLLYIQRFRREGAGGGEEGYCLINLMAVAEFLENVDLAALGLGESEKNVISAAALSPIPVTRSGLISGSQPSSPLAVNPSLRGRVEQQVDAIAGSANKVISGVVDTSFGVLRMLLPGQSQAQKTPAEPQLDTDAPPAEESVPARPGFTLLRRDTGFSIASLAASLPGAASRVRSTGQNEEAGQQMVEVPSRPGSSRSIRGQDERSTSEESSSEDEEESEDEEGEHDTRSIRSFESMMSGRHRQRKRAPGGRKSITDRLASVPGLSRLSQSAPHEVTKGSPPGSRKSSVLFPKSAASNRLESPESSRAPSPIAIRISPPNSRFLSCTEDDIKVSEVGELLREYRRLAEAVRMMGGFHDD</sequence>
<feature type="region of interest" description="Disordered" evidence="1">
    <location>
        <begin position="534"/>
        <end position="580"/>
    </location>
</feature>
<dbReference type="EMBL" id="BFAD01000009">
    <property type="protein sequence ID" value="GBE86325.1"/>
    <property type="molecule type" value="Genomic_DNA"/>
</dbReference>